<keyword evidence="1" id="KW-1133">Transmembrane helix</keyword>
<dbReference type="AlphaFoldDB" id="A0A6C0D1E7"/>
<accession>A0A6C0D1E7</accession>
<evidence type="ECO:0000256" key="1">
    <source>
        <dbReference type="SAM" id="Phobius"/>
    </source>
</evidence>
<keyword evidence="1" id="KW-0472">Membrane</keyword>
<keyword evidence="1" id="KW-0812">Transmembrane</keyword>
<dbReference type="EMBL" id="MN739519">
    <property type="protein sequence ID" value="QHT10252.1"/>
    <property type="molecule type" value="Genomic_DNA"/>
</dbReference>
<proteinExistence type="predicted"/>
<protein>
    <recommendedName>
        <fullName evidence="3">TRASH domain-containing protein</fullName>
    </recommendedName>
</protein>
<evidence type="ECO:0008006" key="3">
    <source>
        <dbReference type="Google" id="ProtNLM"/>
    </source>
</evidence>
<name>A0A6C0D1E7_9ZZZZ</name>
<sequence length="90" mass="9925">MARIDIILNAMTLVLVIILLFRTMPISPSRKLFPTKVMKATNKTCPISGLPINHPGAEVSEVELPNGKSVAVCSKHCESKVKDLMHHAYE</sequence>
<reference evidence="2" key="1">
    <citation type="journal article" date="2020" name="Nature">
        <title>Giant virus diversity and host interactions through global metagenomics.</title>
        <authorList>
            <person name="Schulz F."/>
            <person name="Roux S."/>
            <person name="Paez-Espino D."/>
            <person name="Jungbluth S."/>
            <person name="Walsh D.A."/>
            <person name="Denef V.J."/>
            <person name="McMahon K.D."/>
            <person name="Konstantinidis K.T."/>
            <person name="Eloe-Fadrosh E.A."/>
            <person name="Kyrpides N.C."/>
            <person name="Woyke T."/>
        </authorList>
    </citation>
    <scope>NUCLEOTIDE SEQUENCE</scope>
    <source>
        <strain evidence="2">GVMAG-M-3300023174-104</strain>
    </source>
</reference>
<evidence type="ECO:0000313" key="2">
    <source>
        <dbReference type="EMBL" id="QHT10252.1"/>
    </source>
</evidence>
<feature type="transmembrane region" description="Helical" evidence="1">
    <location>
        <begin position="6"/>
        <end position="24"/>
    </location>
</feature>
<organism evidence="2">
    <name type="scientific">viral metagenome</name>
    <dbReference type="NCBI Taxonomy" id="1070528"/>
    <lineage>
        <taxon>unclassified sequences</taxon>
        <taxon>metagenomes</taxon>
        <taxon>organismal metagenomes</taxon>
    </lineage>
</organism>